<proteinExistence type="predicted"/>
<dbReference type="Proteomes" id="UP000198549">
    <property type="component" value="Chromosome I"/>
</dbReference>
<evidence type="ECO:0000313" key="2">
    <source>
        <dbReference type="Proteomes" id="UP000198549"/>
    </source>
</evidence>
<evidence type="ECO:0000313" key="1">
    <source>
        <dbReference type="EMBL" id="SDO70466.1"/>
    </source>
</evidence>
<accession>A0A1H0LR43</accession>
<dbReference type="EMBL" id="LT629709">
    <property type="protein sequence ID" value="SDO70466.1"/>
    <property type="molecule type" value="Genomic_DNA"/>
</dbReference>
<name>A0A1H0LR43_PSERE</name>
<reference evidence="1 2" key="1">
    <citation type="submission" date="2016-10" db="EMBL/GenBank/DDBJ databases">
        <authorList>
            <person name="de Groot N.N."/>
        </authorList>
    </citation>
    <scope>NUCLEOTIDE SEQUENCE [LARGE SCALE GENOMIC DNA]</scope>
    <source>
        <strain evidence="1 2">BS3776</strain>
    </source>
</reference>
<organism evidence="1 2">
    <name type="scientific">Pseudomonas reinekei</name>
    <dbReference type="NCBI Taxonomy" id="395598"/>
    <lineage>
        <taxon>Bacteria</taxon>
        <taxon>Pseudomonadati</taxon>
        <taxon>Pseudomonadota</taxon>
        <taxon>Gammaproteobacteria</taxon>
        <taxon>Pseudomonadales</taxon>
        <taxon>Pseudomonadaceae</taxon>
        <taxon>Pseudomonas</taxon>
    </lineage>
</organism>
<gene>
    <name evidence="1" type="ORF">SAMN04490202_1599</name>
</gene>
<dbReference type="AlphaFoldDB" id="A0A1H0LR43"/>
<sequence>MFAGADANPYMSNIPPWHVFVQYLQTHGYEQQAKLILRYLPR</sequence>
<protein>
    <submittedName>
        <fullName evidence="1">Uncharacterized protein</fullName>
    </submittedName>
</protein>